<dbReference type="AlphaFoldDB" id="A0A8H6JXY5"/>
<sequence>MNTTATIRQLPLLLSPPRLVPLASRWSRDDRRSFTAAAQLQKREEKQTGKQWRKQKKNREPSIFEEIFPEADFSKRQAPRAPKDGTAKEAQTETKVRYVTSVNVDKSEWSEYNSFKPAEPKILTKKEMKENKAARKQEYQKKRWEVMTQIPDLLAQKPEEDVSKEGPSLFEELFKSKTKPVPDRAKDGAVQLEEERLVDHNDLQSWINTLQREDGSESETVRERPAMLILSNASPNLTESDFYRIGPQGQHLDGWSASIRKVVQAYDHGSLAPLDRYFILFDSYPAAASYQKEARRRHNLVSRAVESPASALAPAEPDPQQVFTLAPPSKAPLNLHMYKLNRATEARLQNFSIQGLLSMTPDPPPRAGSQVIVSLEGGTLDQRSLSQWIRSDARARNLGWPVQHMRAYFPMSADRRRQLIEADDSPENYEWDEDSAPQVMTPEQQRARDPTDETAKSGRFVLSFPDAHEARRFVRAWHRKEQARSRGQSVTVNAYFVW</sequence>
<proteinExistence type="predicted"/>
<accession>A0A8H6JXY5</accession>
<feature type="compositionally biased region" description="Basic and acidic residues" evidence="1">
    <location>
        <begin position="81"/>
        <end position="92"/>
    </location>
</feature>
<reference evidence="2 3" key="1">
    <citation type="journal article" date="2020" name="Phytopathology">
        <title>Genome Sequence Resources of Colletotrichum truncatum, C. plurivorum, C. musicola, and C. sojae: Four Species Pathogenic to Soybean (Glycine max).</title>
        <authorList>
            <person name="Rogerio F."/>
            <person name="Boufleur T.R."/>
            <person name="Ciampi-Guillardi M."/>
            <person name="Sukno S.A."/>
            <person name="Thon M.R."/>
            <person name="Massola Junior N.S."/>
            <person name="Baroncelli R."/>
        </authorList>
    </citation>
    <scope>NUCLEOTIDE SEQUENCE [LARGE SCALE GENOMIC DNA]</scope>
    <source>
        <strain evidence="2 3">LFN0009</strain>
    </source>
</reference>
<dbReference type="EMBL" id="WIGN01000001">
    <property type="protein sequence ID" value="KAF6821499.1"/>
    <property type="molecule type" value="Genomic_DNA"/>
</dbReference>
<organism evidence="2 3">
    <name type="scientific">Colletotrichum sojae</name>
    <dbReference type="NCBI Taxonomy" id="2175907"/>
    <lineage>
        <taxon>Eukaryota</taxon>
        <taxon>Fungi</taxon>
        <taxon>Dikarya</taxon>
        <taxon>Ascomycota</taxon>
        <taxon>Pezizomycotina</taxon>
        <taxon>Sordariomycetes</taxon>
        <taxon>Hypocreomycetidae</taxon>
        <taxon>Glomerellales</taxon>
        <taxon>Glomerellaceae</taxon>
        <taxon>Colletotrichum</taxon>
        <taxon>Colletotrichum orchidearum species complex</taxon>
    </lineage>
</organism>
<gene>
    <name evidence="2" type="ORF">CSOJ01_00002</name>
</gene>
<evidence type="ECO:0000313" key="3">
    <source>
        <dbReference type="Proteomes" id="UP000652219"/>
    </source>
</evidence>
<name>A0A8H6JXY5_9PEZI</name>
<feature type="compositionally biased region" description="Acidic residues" evidence="1">
    <location>
        <begin position="423"/>
        <end position="435"/>
    </location>
</feature>
<comment type="caution">
    <text evidence="2">The sequence shown here is derived from an EMBL/GenBank/DDBJ whole genome shotgun (WGS) entry which is preliminary data.</text>
</comment>
<evidence type="ECO:0000256" key="1">
    <source>
        <dbReference type="SAM" id="MobiDB-lite"/>
    </source>
</evidence>
<dbReference type="Proteomes" id="UP000652219">
    <property type="component" value="Unassembled WGS sequence"/>
</dbReference>
<protein>
    <submittedName>
        <fullName evidence="2">Uncharacterized protein</fullName>
    </submittedName>
</protein>
<feature type="region of interest" description="Disordered" evidence="1">
    <location>
        <begin position="423"/>
        <end position="458"/>
    </location>
</feature>
<feature type="compositionally biased region" description="Basic and acidic residues" evidence="1">
    <location>
        <begin position="445"/>
        <end position="456"/>
    </location>
</feature>
<keyword evidence="3" id="KW-1185">Reference proteome</keyword>
<evidence type="ECO:0000313" key="2">
    <source>
        <dbReference type="EMBL" id="KAF6821499.1"/>
    </source>
</evidence>
<feature type="region of interest" description="Disordered" evidence="1">
    <location>
        <begin position="27"/>
        <end position="92"/>
    </location>
</feature>